<feature type="transmembrane region" description="Helical" evidence="1">
    <location>
        <begin position="52"/>
        <end position="71"/>
    </location>
</feature>
<reference evidence="2 3" key="1">
    <citation type="submission" date="2020-08" db="EMBL/GenBank/DDBJ databases">
        <title>Genomic Encyclopedia of Type Strains, Phase IV (KMG-IV): sequencing the most valuable type-strain genomes for metagenomic binning, comparative biology and taxonomic classification.</title>
        <authorList>
            <person name="Goeker M."/>
        </authorList>
    </citation>
    <scope>NUCLEOTIDE SEQUENCE [LARGE SCALE GENOMIC DNA]</scope>
    <source>
        <strain evidence="2 3">DSM 44197</strain>
    </source>
</reference>
<accession>A0A7W3QQG0</accession>
<organism evidence="2 3">
    <name type="scientific">Actinomadura namibiensis</name>
    <dbReference type="NCBI Taxonomy" id="182080"/>
    <lineage>
        <taxon>Bacteria</taxon>
        <taxon>Bacillati</taxon>
        <taxon>Actinomycetota</taxon>
        <taxon>Actinomycetes</taxon>
        <taxon>Streptosporangiales</taxon>
        <taxon>Thermomonosporaceae</taxon>
        <taxon>Actinomadura</taxon>
    </lineage>
</organism>
<evidence type="ECO:0000256" key="1">
    <source>
        <dbReference type="SAM" id="Phobius"/>
    </source>
</evidence>
<dbReference type="RefSeq" id="WP_182847569.1">
    <property type="nucleotide sequence ID" value="NZ_BAAALP010000058.1"/>
</dbReference>
<proteinExistence type="predicted"/>
<name>A0A7W3QQG0_ACTNM</name>
<keyword evidence="3" id="KW-1185">Reference proteome</keyword>
<keyword evidence="1" id="KW-0812">Transmembrane</keyword>
<feature type="transmembrane region" description="Helical" evidence="1">
    <location>
        <begin position="29"/>
        <end position="46"/>
    </location>
</feature>
<evidence type="ECO:0000313" key="2">
    <source>
        <dbReference type="EMBL" id="MBA8955586.1"/>
    </source>
</evidence>
<dbReference type="Proteomes" id="UP000572680">
    <property type="component" value="Unassembled WGS sequence"/>
</dbReference>
<feature type="transmembrane region" description="Helical" evidence="1">
    <location>
        <begin position="147"/>
        <end position="165"/>
    </location>
</feature>
<dbReference type="AlphaFoldDB" id="A0A7W3QQG0"/>
<dbReference type="EMBL" id="JACJIA010000012">
    <property type="protein sequence ID" value="MBA8955586.1"/>
    <property type="molecule type" value="Genomic_DNA"/>
</dbReference>
<sequence>MATNLGNEGPPLARKSLMGRRRRRRRESALVWWIGFAVLVAATVHLRSWVLALLTLTLWCLYEFVFVPTLCRVVPRKGHACPEPARGRLFACEPHHQQLKNDALWRMALLSNPFRKPSRPDPNRETGTVVAAGKKGRATLTLWPDRLLIIAAAVGTLAAVAGMLYRL</sequence>
<keyword evidence="1" id="KW-0472">Membrane</keyword>
<evidence type="ECO:0000313" key="3">
    <source>
        <dbReference type="Proteomes" id="UP000572680"/>
    </source>
</evidence>
<protein>
    <submittedName>
        <fullName evidence="2">Uncharacterized protein</fullName>
    </submittedName>
</protein>
<comment type="caution">
    <text evidence="2">The sequence shown here is derived from an EMBL/GenBank/DDBJ whole genome shotgun (WGS) entry which is preliminary data.</text>
</comment>
<gene>
    <name evidence="2" type="ORF">HNR61_007262</name>
</gene>
<keyword evidence="1" id="KW-1133">Transmembrane helix</keyword>